<dbReference type="KEGG" id="drc:G0Q07_14225"/>
<dbReference type="EMBL" id="CP048409">
    <property type="protein sequence ID" value="QIA08804.1"/>
    <property type="molecule type" value="Genomic_DNA"/>
</dbReference>
<dbReference type="RefSeq" id="WP_163347259.1">
    <property type="nucleotide sequence ID" value="NZ_CP048409.1"/>
</dbReference>
<accession>A0A6C0RE33</accession>
<dbReference type="Proteomes" id="UP000474630">
    <property type="component" value="Chromosome"/>
</dbReference>
<keyword evidence="2" id="KW-1185">Reference proteome</keyword>
<evidence type="ECO:0000313" key="2">
    <source>
        <dbReference type="Proteomes" id="UP000474630"/>
    </source>
</evidence>
<gene>
    <name evidence="1" type="ORF">G0Q07_14225</name>
</gene>
<dbReference type="AlphaFoldDB" id="A0A6C0RE33"/>
<evidence type="ECO:0000313" key="1">
    <source>
        <dbReference type="EMBL" id="QIA08804.1"/>
    </source>
</evidence>
<reference evidence="1 2" key="1">
    <citation type="submission" date="2020-02" db="EMBL/GenBank/DDBJ databases">
        <title>Genome sequencing for Draconibacterium sp. strain M1.</title>
        <authorList>
            <person name="Park S.-J."/>
        </authorList>
    </citation>
    <scope>NUCLEOTIDE SEQUENCE [LARGE SCALE GENOMIC DNA]</scope>
    <source>
        <strain evidence="1 2">M1</strain>
    </source>
</reference>
<protein>
    <submittedName>
        <fullName evidence="1">Uncharacterized protein</fullName>
    </submittedName>
</protein>
<proteinExistence type="predicted"/>
<name>A0A6C0RE33_9BACT</name>
<organism evidence="1 2">
    <name type="scientific">Draconibacterium halophilum</name>
    <dbReference type="NCBI Taxonomy" id="2706887"/>
    <lineage>
        <taxon>Bacteria</taxon>
        <taxon>Pseudomonadati</taxon>
        <taxon>Bacteroidota</taxon>
        <taxon>Bacteroidia</taxon>
        <taxon>Marinilabiliales</taxon>
        <taxon>Prolixibacteraceae</taxon>
        <taxon>Draconibacterium</taxon>
    </lineage>
</organism>
<sequence>MKTPEFITVHTPHGKRILNTSEIASIEHRTDGSLIRMTVKNEDDKFVEYFTTKTVFINTNETD</sequence>